<reference evidence="1" key="1">
    <citation type="submission" date="2018-02" db="EMBL/GenBank/DDBJ databases">
        <title>Rhizophora mucronata_Transcriptome.</title>
        <authorList>
            <person name="Meera S.P."/>
            <person name="Sreeshan A."/>
            <person name="Augustine A."/>
        </authorList>
    </citation>
    <scope>NUCLEOTIDE SEQUENCE</scope>
    <source>
        <tissue evidence="1">Leaf</tissue>
    </source>
</reference>
<dbReference type="EMBL" id="GGEC01077545">
    <property type="protein sequence ID" value="MBX58029.1"/>
    <property type="molecule type" value="Transcribed_RNA"/>
</dbReference>
<evidence type="ECO:0000313" key="1">
    <source>
        <dbReference type="EMBL" id="MBX58029.1"/>
    </source>
</evidence>
<dbReference type="AlphaFoldDB" id="A0A2P2PTT7"/>
<name>A0A2P2PTT7_RHIMU</name>
<accession>A0A2P2PTT7</accession>
<proteinExistence type="predicted"/>
<organism evidence="1">
    <name type="scientific">Rhizophora mucronata</name>
    <name type="common">Asiatic mangrove</name>
    <dbReference type="NCBI Taxonomy" id="61149"/>
    <lineage>
        <taxon>Eukaryota</taxon>
        <taxon>Viridiplantae</taxon>
        <taxon>Streptophyta</taxon>
        <taxon>Embryophyta</taxon>
        <taxon>Tracheophyta</taxon>
        <taxon>Spermatophyta</taxon>
        <taxon>Magnoliopsida</taxon>
        <taxon>eudicotyledons</taxon>
        <taxon>Gunneridae</taxon>
        <taxon>Pentapetalae</taxon>
        <taxon>rosids</taxon>
        <taxon>fabids</taxon>
        <taxon>Malpighiales</taxon>
        <taxon>Rhizophoraceae</taxon>
        <taxon>Rhizophora</taxon>
    </lineage>
</organism>
<protein>
    <submittedName>
        <fullName evidence="1">Uncharacterized protein</fullName>
    </submittedName>
</protein>
<sequence length="32" mass="3654">MTKALIQKFLLVVVASKATEAVRHYNPLRIKD</sequence>